<comment type="caution">
    <text evidence="2">The sequence shown here is derived from an EMBL/GenBank/DDBJ whole genome shotgun (WGS) entry which is preliminary data.</text>
</comment>
<keyword evidence="3" id="KW-1185">Reference proteome</keyword>
<evidence type="ECO:0000313" key="3">
    <source>
        <dbReference type="Proteomes" id="UP001221757"/>
    </source>
</evidence>
<dbReference type="AlphaFoldDB" id="A0AAD7DEA2"/>
<dbReference type="EMBL" id="JARKIE010000073">
    <property type="protein sequence ID" value="KAJ7689318.1"/>
    <property type="molecule type" value="Genomic_DNA"/>
</dbReference>
<organism evidence="2 3">
    <name type="scientific">Mycena rosella</name>
    <name type="common">Pink bonnet</name>
    <name type="synonym">Agaricus rosellus</name>
    <dbReference type="NCBI Taxonomy" id="1033263"/>
    <lineage>
        <taxon>Eukaryota</taxon>
        <taxon>Fungi</taxon>
        <taxon>Dikarya</taxon>
        <taxon>Basidiomycota</taxon>
        <taxon>Agaricomycotina</taxon>
        <taxon>Agaricomycetes</taxon>
        <taxon>Agaricomycetidae</taxon>
        <taxon>Agaricales</taxon>
        <taxon>Marasmiineae</taxon>
        <taxon>Mycenaceae</taxon>
        <taxon>Mycena</taxon>
    </lineage>
</organism>
<accession>A0AAD7DEA2</accession>
<name>A0AAD7DEA2_MYCRO</name>
<keyword evidence="1" id="KW-0732">Signal</keyword>
<evidence type="ECO:0000313" key="2">
    <source>
        <dbReference type="EMBL" id="KAJ7689318.1"/>
    </source>
</evidence>
<protein>
    <recommendedName>
        <fullName evidence="4">Secreted protein</fullName>
    </recommendedName>
</protein>
<proteinExistence type="predicted"/>
<gene>
    <name evidence="2" type="ORF">B0H17DRAFT_1066884</name>
</gene>
<sequence length="88" mass="9562">MNVFSLLLLVLVNLDQIKILPVPASSSFYQGNLTDAATIGNLILLGRIDLLSLNLHIPRHGTTLYMPSATGLFLDALGISCLPTRSQW</sequence>
<evidence type="ECO:0000256" key="1">
    <source>
        <dbReference type="SAM" id="SignalP"/>
    </source>
</evidence>
<feature type="signal peptide" evidence="1">
    <location>
        <begin position="1"/>
        <end position="19"/>
    </location>
</feature>
<dbReference type="Proteomes" id="UP001221757">
    <property type="component" value="Unassembled WGS sequence"/>
</dbReference>
<feature type="chain" id="PRO_5042152927" description="Secreted protein" evidence="1">
    <location>
        <begin position="20"/>
        <end position="88"/>
    </location>
</feature>
<evidence type="ECO:0008006" key="4">
    <source>
        <dbReference type="Google" id="ProtNLM"/>
    </source>
</evidence>
<reference evidence="2" key="1">
    <citation type="submission" date="2023-03" db="EMBL/GenBank/DDBJ databases">
        <title>Massive genome expansion in bonnet fungi (Mycena s.s.) driven by repeated elements and novel gene families across ecological guilds.</title>
        <authorList>
            <consortium name="Lawrence Berkeley National Laboratory"/>
            <person name="Harder C.B."/>
            <person name="Miyauchi S."/>
            <person name="Viragh M."/>
            <person name="Kuo A."/>
            <person name="Thoen E."/>
            <person name="Andreopoulos B."/>
            <person name="Lu D."/>
            <person name="Skrede I."/>
            <person name="Drula E."/>
            <person name="Henrissat B."/>
            <person name="Morin E."/>
            <person name="Kohler A."/>
            <person name="Barry K."/>
            <person name="LaButti K."/>
            <person name="Morin E."/>
            <person name="Salamov A."/>
            <person name="Lipzen A."/>
            <person name="Mereny Z."/>
            <person name="Hegedus B."/>
            <person name="Baldrian P."/>
            <person name="Stursova M."/>
            <person name="Weitz H."/>
            <person name="Taylor A."/>
            <person name="Grigoriev I.V."/>
            <person name="Nagy L.G."/>
            <person name="Martin F."/>
            <person name="Kauserud H."/>
        </authorList>
    </citation>
    <scope>NUCLEOTIDE SEQUENCE</scope>
    <source>
        <strain evidence="2">CBHHK067</strain>
    </source>
</reference>